<keyword evidence="2" id="KW-0238">DNA-binding</keyword>
<feature type="compositionally biased region" description="Pro residues" evidence="5">
    <location>
        <begin position="310"/>
        <end position="323"/>
    </location>
</feature>
<keyword evidence="4" id="KW-0539">Nucleus</keyword>
<dbReference type="PROSITE" id="PS00463">
    <property type="entry name" value="ZN2_CY6_FUNGAL_1"/>
    <property type="match status" value="1"/>
</dbReference>
<gene>
    <name evidence="7" type="ORF">LTR24_005046</name>
</gene>
<feature type="compositionally biased region" description="Polar residues" evidence="5">
    <location>
        <begin position="1"/>
        <end position="20"/>
    </location>
</feature>
<dbReference type="Gene3D" id="4.10.240.10">
    <property type="entry name" value="Zn(2)-C6 fungal-type DNA-binding domain"/>
    <property type="match status" value="1"/>
</dbReference>
<dbReference type="Proteomes" id="UP001345013">
    <property type="component" value="Unassembled WGS sequence"/>
</dbReference>
<feature type="domain" description="Zn(2)-C6 fungal-type" evidence="6">
    <location>
        <begin position="36"/>
        <end position="70"/>
    </location>
</feature>
<feature type="region of interest" description="Disordered" evidence="5">
    <location>
        <begin position="78"/>
        <end position="118"/>
    </location>
</feature>
<evidence type="ECO:0000259" key="6">
    <source>
        <dbReference type="PROSITE" id="PS50048"/>
    </source>
</evidence>
<keyword evidence="1" id="KW-0805">Transcription regulation</keyword>
<dbReference type="SUPFAM" id="SSF57701">
    <property type="entry name" value="Zn2/Cys6 DNA-binding domain"/>
    <property type="match status" value="1"/>
</dbReference>
<evidence type="ECO:0000256" key="3">
    <source>
        <dbReference type="ARBA" id="ARBA00023163"/>
    </source>
</evidence>
<dbReference type="PANTHER" id="PTHR37534:SF49">
    <property type="entry name" value="LYSINE BIOSYNTHESIS REGULATORY PROTEIN LYS14"/>
    <property type="match status" value="1"/>
</dbReference>
<evidence type="ECO:0000313" key="8">
    <source>
        <dbReference type="Proteomes" id="UP001345013"/>
    </source>
</evidence>
<dbReference type="InterPro" id="IPR001138">
    <property type="entry name" value="Zn2Cys6_DnaBD"/>
</dbReference>
<dbReference type="CDD" id="cd00067">
    <property type="entry name" value="GAL4"/>
    <property type="match status" value="1"/>
</dbReference>
<organism evidence="7 8">
    <name type="scientific">Lithohypha guttulata</name>
    <dbReference type="NCBI Taxonomy" id="1690604"/>
    <lineage>
        <taxon>Eukaryota</taxon>
        <taxon>Fungi</taxon>
        <taxon>Dikarya</taxon>
        <taxon>Ascomycota</taxon>
        <taxon>Pezizomycotina</taxon>
        <taxon>Eurotiomycetes</taxon>
        <taxon>Chaetothyriomycetidae</taxon>
        <taxon>Chaetothyriales</taxon>
        <taxon>Trichomeriaceae</taxon>
        <taxon>Lithohypha</taxon>
    </lineage>
</organism>
<evidence type="ECO:0000313" key="7">
    <source>
        <dbReference type="EMBL" id="KAK5092584.1"/>
    </source>
</evidence>
<feature type="region of interest" description="Disordered" evidence="5">
    <location>
        <begin position="1"/>
        <end position="27"/>
    </location>
</feature>
<evidence type="ECO:0000256" key="5">
    <source>
        <dbReference type="SAM" id="MobiDB-lite"/>
    </source>
</evidence>
<dbReference type="Pfam" id="PF00172">
    <property type="entry name" value="Zn_clus"/>
    <property type="match status" value="1"/>
</dbReference>
<dbReference type="PANTHER" id="PTHR37534">
    <property type="entry name" value="TRANSCRIPTIONAL ACTIVATOR PROTEIN UGA3"/>
    <property type="match status" value="1"/>
</dbReference>
<accession>A0ABR0KA08</accession>
<reference evidence="7 8" key="1">
    <citation type="submission" date="2023-08" db="EMBL/GenBank/DDBJ databases">
        <title>Black Yeasts Isolated from many extreme environments.</title>
        <authorList>
            <person name="Coleine C."/>
            <person name="Stajich J.E."/>
            <person name="Selbmann L."/>
        </authorList>
    </citation>
    <scope>NUCLEOTIDE SEQUENCE [LARGE SCALE GENOMIC DNA]</scope>
    <source>
        <strain evidence="7 8">CCFEE 5885</strain>
    </source>
</reference>
<dbReference type="SMART" id="SM00066">
    <property type="entry name" value="GAL4"/>
    <property type="match status" value="1"/>
</dbReference>
<keyword evidence="8" id="KW-1185">Reference proteome</keyword>
<sequence length="339" mass="37125">MSSSAISPQIENETASASGSDSKKRNKLGYHRTAVACGHCRRRKIRCIPSADQTESRCQNCIRLKKECQFYPVEGEGANTRKSKSELGADSSVGERDAPKDSPSPKPVASTQGSYDMDVVANPPSNTVQTHAHGLMASPTPVVGSEHIQVLPDWGVQSTQVHTHNAYHPQHSQSPSAPAQAHWFTNDPTAMAYQQQQFGLANASGLPSHDPRLQHSNQDIDSRFDAARSGLESMPTHNTGQSLSTYQPYGNTFPGMHRSMTMPALQTQSSSDIAEMGMQMSPHLIPGQGHGQYVYNSEYPPQFTHGAHWYPPPNAQQPFPPHYLPSQRDPNSDHPEWPG</sequence>
<dbReference type="EMBL" id="JAVRRG010000055">
    <property type="protein sequence ID" value="KAK5092584.1"/>
    <property type="molecule type" value="Genomic_DNA"/>
</dbReference>
<comment type="caution">
    <text evidence="7">The sequence shown here is derived from an EMBL/GenBank/DDBJ whole genome shotgun (WGS) entry which is preliminary data.</text>
</comment>
<proteinExistence type="predicted"/>
<evidence type="ECO:0000256" key="2">
    <source>
        <dbReference type="ARBA" id="ARBA00023125"/>
    </source>
</evidence>
<dbReference type="PROSITE" id="PS50048">
    <property type="entry name" value="ZN2_CY6_FUNGAL_2"/>
    <property type="match status" value="1"/>
</dbReference>
<protein>
    <recommendedName>
        <fullName evidence="6">Zn(2)-C6 fungal-type domain-containing protein</fullName>
    </recommendedName>
</protein>
<keyword evidence="3" id="KW-0804">Transcription</keyword>
<evidence type="ECO:0000256" key="4">
    <source>
        <dbReference type="ARBA" id="ARBA00023242"/>
    </source>
</evidence>
<feature type="compositionally biased region" description="Basic and acidic residues" evidence="5">
    <location>
        <begin position="330"/>
        <end position="339"/>
    </location>
</feature>
<feature type="compositionally biased region" description="Basic and acidic residues" evidence="5">
    <location>
        <begin position="83"/>
        <end position="100"/>
    </location>
</feature>
<evidence type="ECO:0000256" key="1">
    <source>
        <dbReference type="ARBA" id="ARBA00023015"/>
    </source>
</evidence>
<dbReference type="InterPro" id="IPR036864">
    <property type="entry name" value="Zn2-C6_fun-type_DNA-bd_sf"/>
</dbReference>
<name>A0ABR0KA08_9EURO</name>
<feature type="region of interest" description="Disordered" evidence="5">
    <location>
        <begin position="306"/>
        <end position="339"/>
    </location>
</feature>